<evidence type="ECO:0000313" key="4">
    <source>
        <dbReference type="Proteomes" id="UP000009232"/>
    </source>
</evidence>
<proteinExistence type="predicted"/>
<keyword evidence="2" id="KW-1133">Transmembrane helix</keyword>
<dbReference type="SUPFAM" id="SSF111369">
    <property type="entry name" value="HlyD-like secretion proteins"/>
    <property type="match status" value="1"/>
</dbReference>
<dbReference type="Gene3D" id="2.40.50.100">
    <property type="match status" value="1"/>
</dbReference>
<keyword evidence="2" id="KW-0812">Transmembrane</keyword>
<dbReference type="EMBL" id="CP002776">
    <property type="protein sequence ID" value="AEG30862.1"/>
    <property type="molecule type" value="Genomic_DNA"/>
</dbReference>
<keyword evidence="2" id="KW-0472">Membrane</keyword>
<feature type="transmembrane region" description="Helical" evidence="2">
    <location>
        <begin position="12"/>
        <end position="30"/>
    </location>
</feature>
<dbReference type="GO" id="GO:1990281">
    <property type="term" value="C:efflux pump complex"/>
    <property type="evidence" value="ECO:0007669"/>
    <property type="project" value="TreeGrafter"/>
</dbReference>
<dbReference type="Gene3D" id="2.40.30.170">
    <property type="match status" value="1"/>
</dbReference>
<keyword evidence="4" id="KW-1185">Reference proteome</keyword>
<dbReference type="OrthoDB" id="8524475at2"/>
<dbReference type="RefSeq" id="WP_013834650.1">
    <property type="nucleotide sequence ID" value="NC_015581.1"/>
</dbReference>
<dbReference type="eggNOG" id="COG0845">
    <property type="taxonomic scope" value="Bacteria"/>
</dbReference>
<dbReference type="AlphaFoldDB" id="F6D931"/>
<sequence length="412" mass="46113">MAQSPLRWLVKTILLPLLILIIGFGIFNYLKNTKPVAEPVDIEERAWPVEVLSLNTQQTATQLSLVGRVETQQRIRLHAPLNADLVSLPRQVGERFEAGAELMAFDDRQVAWQLQAAQADFNEAQALFAAEEVQHVNEREKLTREAGLLALKQTDLQRNQQLVARELASQQVVDQAQEALNRQELTWLNAQLQVEQQTSRLAQAQARLDRAQVQLDTVQRQAEQARYIAPMPGRIMARHAAEGEPLTQNSPVLDFYSLDSLELRVTLPLDQVATLQAAIAQAQPISGQLLGTDEPLEFSRFDAVASVRGLDAWFAFTLPTQSRPGEMREMRVSVPLESPAFAVPYSALYGQNRVYVIDSERLVAREVKRVGDWMQGTQRWALVVGELALGEQLLVTQLPNAVGGLRVRPLNE</sequence>
<feature type="coiled-coil region" evidence="1">
    <location>
        <begin position="194"/>
        <end position="228"/>
    </location>
</feature>
<organism evidence="3 4">
    <name type="scientific">Thiomicrospira cyclica (strain DSM 14477 / JCM 11371 / ALM1)</name>
    <name type="common">Thioalkalimicrobium cyclicum</name>
    <dbReference type="NCBI Taxonomy" id="717773"/>
    <lineage>
        <taxon>Bacteria</taxon>
        <taxon>Pseudomonadati</taxon>
        <taxon>Pseudomonadota</taxon>
        <taxon>Gammaproteobacteria</taxon>
        <taxon>Thiotrichales</taxon>
        <taxon>Piscirickettsiaceae</taxon>
        <taxon>Thiomicrospira</taxon>
    </lineage>
</organism>
<dbReference type="STRING" id="717773.Thicy_0086"/>
<dbReference type="KEGG" id="tcy:Thicy_0086"/>
<accession>F6D931</accession>
<evidence type="ECO:0000256" key="1">
    <source>
        <dbReference type="SAM" id="Coils"/>
    </source>
</evidence>
<evidence type="ECO:0000313" key="3">
    <source>
        <dbReference type="EMBL" id="AEG30862.1"/>
    </source>
</evidence>
<protein>
    <submittedName>
        <fullName evidence="3">Secretion protein HlyD</fullName>
    </submittedName>
</protein>
<dbReference type="HOGENOM" id="CLU_018816_18_4_6"/>
<dbReference type="PANTHER" id="PTHR30469">
    <property type="entry name" value="MULTIDRUG RESISTANCE PROTEIN MDTA"/>
    <property type="match status" value="1"/>
</dbReference>
<evidence type="ECO:0000256" key="2">
    <source>
        <dbReference type="SAM" id="Phobius"/>
    </source>
</evidence>
<keyword evidence="1" id="KW-0175">Coiled coil</keyword>
<dbReference type="Proteomes" id="UP000009232">
    <property type="component" value="Chromosome"/>
</dbReference>
<gene>
    <name evidence="3" type="ordered locus">Thicy_0086</name>
</gene>
<dbReference type="PANTHER" id="PTHR30469:SF15">
    <property type="entry name" value="HLYD FAMILY OF SECRETION PROTEINS"/>
    <property type="match status" value="1"/>
</dbReference>
<name>F6D931_THICA</name>
<dbReference type="GO" id="GO:0015562">
    <property type="term" value="F:efflux transmembrane transporter activity"/>
    <property type="evidence" value="ECO:0007669"/>
    <property type="project" value="TreeGrafter"/>
</dbReference>
<reference evidence="3 4" key="1">
    <citation type="submission" date="2011-05" db="EMBL/GenBank/DDBJ databases">
        <title>Complete sequence of Thioalkalimicrobium cyclicum ALM1.</title>
        <authorList>
            <consortium name="US DOE Joint Genome Institute"/>
            <person name="Lucas S."/>
            <person name="Han J."/>
            <person name="Lapidus A."/>
            <person name="Cheng J.-F."/>
            <person name="Goodwin L."/>
            <person name="Pitluck S."/>
            <person name="Peters L."/>
            <person name="Mikhailova N."/>
            <person name="Davenport K."/>
            <person name="Han C."/>
            <person name="Tapia R."/>
            <person name="Land M."/>
            <person name="Hauser L."/>
            <person name="Kyrpides N."/>
            <person name="Ivanova N."/>
            <person name="Pagani I."/>
            <person name="Kappler U."/>
            <person name="Woyke T."/>
        </authorList>
    </citation>
    <scope>NUCLEOTIDE SEQUENCE [LARGE SCALE GENOMIC DNA]</scope>
    <source>
        <strain evidence="4">DSM 14477 / JCM 11371 / ALM1</strain>
    </source>
</reference>
<dbReference type="Gene3D" id="1.10.287.470">
    <property type="entry name" value="Helix hairpin bin"/>
    <property type="match status" value="1"/>
</dbReference>